<gene>
    <name evidence="1" type="ORF">SAMN04488078_10858</name>
</gene>
<dbReference type="OrthoDB" id="9779418at2"/>
<sequence>MTRRAILFVADGHRDDFLRPDLCPNLAGFAETGRRFHNHTGNFPSATRASAASIATGCWPGTHGLHGNTMGLPGAGGTVIHDVGDPAFVGSLRAAFGRTLKVPTLAERLAPVGGALIASNVSPGAAYFHDPDGHGHVVHRVGSFGPGRCPLGPDEAPIVSHDAAGDMALCDWFCDRMTGEDGSALGVLWLSDPDLSMHADALGSARHLAGVAAADACFGKLRDSVDAMRAAGDDVLLIACSDHGQETVIGHVAIGDELVAAGLKDGPDSTEVAVAPQGGSGLIYLAGDGVGRLDEITAFLTAHPHVGEVFPGAAMRAVGQAEGDGLAIAFSMARDSQENENGVSGRIWVCTSDSKPGKPVGRGSHGGLGRWERHPFLIAGGGRFAPGTNEHGRTRLIDIAPTILRHLGQPRDGMDGLALPHD</sequence>
<name>A0A239LE38_9RHOB</name>
<dbReference type="RefSeq" id="WP_089280270.1">
    <property type="nucleotide sequence ID" value="NZ_FZON01000085.1"/>
</dbReference>
<dbReference type="PANTHER" id="PTHR10151">
    <property type="entry name" value="ECTONUCLEOTIDE PYROPHOSPHATASE/PHOSPHODIESTERASE"/>
    <property type="match status" value="1"/>
</dbReference>
<dbReference type="InterPro" id="IPR002591">
    <property type="entry name" value="Phosphodiest/P_Trfase"/>
</dbReference>
<reference evidence="1 2" key="1">
    <citation type="submission" date="2017-06" db="EMBL/GenBank/DDBJ databases">
        <authorList>
            <person name="Kim H.J."/>
            <person name="Triplett B.A."/>
        </authorList>
    </citation>
    <scope>NUCLEOTIDE SEQUENCE [LARGE SCALE GENOMIC DNA]</scope>
    <source>
        <strain evidence="1 2">DSM 11445</strain>
    </source>
</reference>
<dbReference type="Pfam" id="PF01663">
    <property type="entry name" value="Phosphodiest"/>
    <property type="match status" value="1"/>
</dbReference>
<dbReference type="GO" id="GO:0016787">
    <property type="term" value="F:hydrolase activity"/>
    <property type="evidence" value="ECO:0007669"/>
    <property type="project" value="UniProtKB-ARBA"/>
</dbReference>
<dbReference type="Gene3D" id="3.40.720.10">
    <property type="entry name" value="Alkaline Phosphatase, subunit A"/>
    <property type="match status" value="1"/>
</dbReference>
<protein>
    <submittedName>
        <fullName evidence="1">Predicted pyrophosphatase or phosphodiesterase, AlkP superfamily</fullName>
    </submittedName>
</protein>
<organism evidence="1 2">
    <name type="scientific">Antarctobacter heliothermus</name>
    <dbReference type="NCBI Taxonomy" id="74033"/>
    <lineage>
        <taxon>Bacteria</taxon>
        <taxon>Pseudomonadati</taxon>
        <taxon>Pseudomonadota</taxon>
        <taxon>Alphaproteobacteria</taxon>
        <taxon>Rhodobacterales</taxon>
        <taxon>Roseobacteraceae</taxon>
        <taxon>Antarctobacter</taxon>
    </lineage>
</organism>
<dbReference type="InterPro" id="IPR017850">
    <property type="entry name" value="Alkaline_phosphatase_core_sf"/>
</dbReference>
<dbReference type="SUPFAM" id="SSF53649">
    <property type="entry name" value="Alkaline phosphatase-like"/>
    <property type="match status" value="1"/>
</dbReference>
<dbReference type="AlphaFoldDB" id="A0A239LE38"/>
<dbReference type="PANTHER" id="PTHR10151:SF120">
    <property type="entry name" value="BIS(5'-ADENOSYL)-TRIPHOSPHATASE"/>
    <property type="match status" value="1"/>
</dbReference>
<dbReference type="EMBL" id="FZON01000085">
    <property type="protein sequence ID" value="SNT27909.1"/>
    <property type="molecule type" value="Genomic_DNA"/>
</dbReference>
<dbReference type="Proteomes" id="UP000198440">
    <property type="component" value="Unassembled WGS sequence"/>
</dbReference>
<accession>A0A239LE38</accession>
<evidence type="ECO:0000313" key="2">
    <source>
        <dbReference type="Proteomes" id="UP000198440"/>
    </source>
</evidence>
<proteinExistence type="predicted"/>
<evidence type="ECO:0000313" key="1">
    <source>
        <dbReference type="EMBL" id="SNT27909.1"/>
    </source>
</evidence>